<dbReference type="SUPFAM" id="SSF116742">
    <property type="entry name" value="eIF2alpha middle domain-like"/>
    <property type="match status" value="1"/>
</dbReference>
<dbReference type="InterPro" id="IPR024054">
    <property type="entry name" value="TIF2_asu_middle_sf"/>
</dbReference>
<dbReference type="GO" id="GO:0043022">
    <property type="term" value="F:ribosome binding"/>
    <property type="evidence" value="ECO:0007669"/>
    <property type="project" value="TreeGrafter"/>
</dbReference>
<name>A0A2U1S6J3_9EURY</name>
<accession>A0A2U1S6J3</accession>
<dbReference type="InterPro" id="IPR011488">
    <property type="entry name" value="TIF_2_asu"/>
</dbReference>
<evidence type="ECO:0000256" key="3">
    <source>
        <dbReference type="ARBA" id="ARBA00011243"/>
    </source>
</evidence>
<evidence type="ECO:0000259" key="11">
    <source>
        <dbReference type="PROSITE" id="PS50126"/>
    </source>
</evidence>
<comment type="caution">
    <text evidence="12">The sequence shown here is derived from an EMBL/GenBank/DDBJ whole genome shotgun (WGS) entry which is preliminary data.</text>
</comment>
<dbReference type="InterPro" id="IPR022964">
    <property type="entry name" value="TIF2_asu_arc"/>
</dbReference>
<keyword evidence="13" id="KW-1185">Reference proteome</keyword>
<gene>
    <name evidence="12" type="primary">pnp_1</name>
    <name evidence="10" type="synonym">eif2a</name>
    <name evidence="12" type="ORF">MBBWO_05460</name>
</gene>
<dbReference type="GO" id="GO:0016779">
    <property type="term" value="F:nucleotidyltransferase activity"/>
    <property type="evidence" value="ECO:0007669"/>
    <property type="project" value="UniProtKB-KW"/>
</dbReference>
<evidence type="ECO:0000256" key="7">
    <source>
        <dbReference type="ARBA" id="ARBA00022917"/>
    </source>
</evidence>
<keyword evidence="7 10" id="KW-0648">Protein biosynthesis</keyword>
<dbReference type="Gene3D" id="3.30.70.1130">
    <property type="entry name" value="EIF_2_alpha"/>
    <property type="match status" value="1"/>
</dbReference>
<evidence type="ECO:0000256" key="8">
    <source>
        <dbReference type="ARBA" id="ARBA00030860"/>
    </source>
</evidence>
<comment type="similarity">
    <text evidence="2 10">Belongs to the eIF-2-alpha family.</text>
</comment>
<dbReference type="CDD" id="cd04452">
    <property type="entry name" value="S1_IF2_alpha"/>
    <property type="match status" value="1"/>
</dbReference>
<dbReference type="Pfam" id="PF07541">
    <property type="entry name" value="EIF_2_alpha"/>
    <property type="match status" value="1"/>
</dbReference>
<dbReference type="InterPro" id="IPR044126">
    <property type="entry name" value="S1_IF2_alpha"/>
</dbReference>
<dbReference type="AlphaFoldDB" id="A0A2U1S6J3"/>
<reference evidence="12 13" key="1">
    <citation type="submission" date="2017-03" db="EMBL/GenBank/DDBJ databases">
        <title>Genome sequence of Methanobrevibacter wosei.</title>
        <authorList>
            <person name="Poehlein A."/>
            <person name="Seedorf H."/>
            <person name="Daniel R."/>
        </authorList>
    </citation>
    <scope>NUCLEOTIDE SEQUENCE [LARGE SCALE GENOMIC DNA]</scope>
    <source>
        <strain evidence="12 13">DSM 11979</strain>
    </source>
</reference>
<dbReference type="GO" id="GO:0003743">
    <property type="term" value="F:translation initiation factor activity"/>
    <property type="evidence" value="ECO:0007669"/>
    <property type="project" value="UniProtKB-UniRule"/>
</dbReference>
<evidence type="ECO:0000313" key="13">
    <source>
        <dbReference type="Proteomes" id="UP000245577"/>
    </source>
</evidence>
<dbReference type="SUPFAM" id="SSF50249">
    <property type="entry name" value="Nucleic acid-binding proteins"/>
    <property type="match status" value="1"/>
</dbReference>
<dbReference type="EMBL" id="MZGU01000004">
    <property type="protein sequence ID" value="PWB85710.1"/>
    <property type="molecule type" value="Genomic_DNA"/>
</dbReference>
<dbReference type="Pfam" id="PF00575">
    <property type="entry name" value="S1"/>
    <property type="match status" value="1"/>
</dbReference>
<keyword evidence="6 10" id="KW-0694">RNA-binding</keyword>
<dbReference type="GO" id="GO:0003723">
    <property type="term" value="F:RNA binding"/>
    <property type="evidence" value="ECO:0007669"/>
    <property type="project" value="UniProtKB-UniRule"/>
</dbReference>
<dbReference type="Gene3D" id="1.10.150.190">
    <property type="entry name" value="Translation initiation factor 2, subunit 1, domain 2"/>
    <property type="match status" value="1"/>
</dbReference>
<organism evidence="12 13">
    <name type="scientific">Methanobrevibacter woesei</name>
    <dbReference type="NCBI Taxonomy" id="190976"/>
    <lineage>
        <taxon>Archaea</taxon>
        <taxon>Methanobacteriati</taxon>
        <taxon>Methanobacteriota</taxon>
        <taxon>Methanomada group</taxon>
        <taxon>Methanobacteria</taxon>
        <taxon>Methanobacteriales</taxon>
        <taxon>Methanobacteriaceae</taxon>
        <taxon>Methanobrevibacter</taxon>
    </lineage>
</organism>
<evidence type="ECO:0000256" key="4">
    <source>
        <dbReference type="ARBA" id="ARBA00013678"/>
    </source>
</evidence>
<dbReference type="NCBIfam" id="NF003062">
    <property type="entry name" value="PRK03987.1-1"/>
    <property type="match status" value="1"/>
</dbReference>
<keyword evidence="12" id="KW-0808">Transferase</keyword>
<evidence type="ECO:0000256" key="5">
    <source>
        <dbReference type="ARBA" id="ARBA00022540"/>
    </source>
</evidence>
<dbReference type="Gene3D" id="2.40.50.140">
    <property type="entry name" value="Nucleic acid-binding proteins"/>
    <property type="match status" value="1"/>
</dbReference>
<dbReference type="OrthoDB" id="84794at2157"/>
<keyword evidence="5 10" id="KW-0396">Initiation factor</keyword>
<dbReference type="FunFam" id="2.40.50.140:FF:000015">
    <property type="entry name" value="Eukaryotic translation initiation factor 2 subunit alpha"/>
    <property type="match status" value="1"/>
</dbReference>
<comment type="function">
    <text evidence="1 10">eIF-2 functions in the early steps of protein synthesis by forming a ternary complex with GTP and initiator tRNA.</text>
</comment>
<evidence type="ECO:0000256" key="10">
    <source>
        <dbReference type="HAMAP-Rule" id="MF_00231"/>
    </source>
</evidence>
<dbReference type="PANTHER" id="PTHR10602:SF0">
    <property type="entry name" value="EUKARYOTIC TRANSLATION INITIATION FACTOR 2 SUBUNIT 1"/>
    <property type="match status" value="1"/>
</dbReference>
<dbReference type="Proteomes" id="UP000245577">
    <property type="component" value="Unassembled WGS sequence"/>
</dbReference>
<dbReference type="SMART" id="SM00316">
    <property type="entry name" value="S1"/>
    <property type="match status" value="1"/>
</dbReference>
<dbReference type="InterPro" id="IPR024055">
    <property type="entry name" value="TIF2_asu_C"/>
</dbReference>
<dbReference type="NCBIfam" id="NF003064">
    <property type="entry name" value="PRK03987.1-4"/>
    <property type="match status" value="1"/>
</dbReference>
<evidence type="ECO:0000313" key="12">
    <source>
        <dbReference type="EMBL" id="PWB85710.1"/>
    </source>
</evidence>
<evidence type="ECO:0000256" key="1">
    <source>
        <dbReference type="ARBA" id="ARBA00003323"/>
    </source>
</evidence>
<evidence type="ECO:0000256" key="2">
    <source>
        <dbReference type="ARBA" id="ARBA00007223"/>
    </source>
</evidence>
<dbReference type="PANTHER" id="PTHR10602">
    <property type="entry name" value="EUKARYOTIC TRANSLATION INITIATION FACTOR 2 SUBUNIT 1"/>
    <property type="match status" value="1"/>
</dbReference>
<keyword evidence="12" id="KW-0548">Nucleotidyltransferase</keyword>
<dbReference type="RefSeq" id="WP_116669362.1">
    <property type="nucleotide sequence ID" value="NZ_CASEFK010000019.1"/>
</dbReference>
<proteinExistence type="inferred from homology"/>
<dbReference type="InterPro" id="IPR012340">
    <property type="entry name" value="NA-bd_OB-fold"/>
</dbReference>
<dbReference type="FunFam" id="3.30.70.1130:FF:000002">
    <property type="entry name" value="Translation initiation factor 2 subunit alpha"/>
    <property type="match status" value="1"/>
</dbReference>
<evidence type="ECO:0000256" key="6">
    <source>
        <dbReference type="ARBA" id="ARBA00022884"/>
    </source>
</evidence>
<comment type="subunit">
    <text evidence="3 10">Heterotrimer composed of an alpha, a beta and a gamma chain.</text>
</comment>
<sequence>MVRKSQEWPDEGELIVGTVYKVLNYGAFAKLEEYHGKEAFIHISEVSSGWVKNIRDHVRENQKIVCRVLRVNPKKGHVDASLKRIREDQRTKKIQQWKIEQKAEKFLELVAKSLDKTLDAAYDEVGYELMDKFGDIYGAFEIAAEEGVDSLLNEDINEEWAEAITKVAKKNITPPEVHISGYVDIETFVPNGVEVIIEALKAAEDNGDDEEEIKVQCVGAPRYRITVKSTDYRLAEKALKNAAERCIAIVEQSEGNGSFLRELE</sequence>
<protein>
    <recommendedName>
        <fullName evidence="4 10">Translation initiation factor 2 subunit alpha</fullName>
    </recommendedName>
    <alternativeName>
        <fullName evidence="8 10">aIF2-alpha</fullName>
    </alternativeName>
    <alternativeName>
        <fullName evidence="9 10">eIF-2-alpha</fullName>
    </alternativeName>
</protein>
<evidence type="ECO:0000256" key="9">
    <source>
        <dbReference type="ARBA" id="ARBA00033333"/>
    </source>
</evidence>
<dbReference type="SUPFAM" id="SSF110993">
    <property type="entry name" value="eIF-2-alpha, C-terminal domain"/>
    <property type="match status" value="1"/>
</dbReference>
<dbReference type="InterPro" id="IPR003029">
    <property type="entry name" value="S1_domain"/>
</dbReference>
<feature type="domain" description="S1 motif" evidence="11">
    <location>
        <begin position="12"/>
        <end position="83"/>
    </location>
</feature>
<dbReference type="HAMAP" id="MF_00231">
    <property type="entry name" value="eIF_2_alpha"/>
    <property type="match status" value="1"/>
</dbReference>
<dbReference type="PROSITE" id="PS50126">
    <property type="entry name" value="S1"/>
    <property type="match status" value="1"/>
</dbReference>